<keyword evidence="1" id="KW-1133">Transmembrane helix</keyword>
<sequence>MGETFSGLFSVIWEICKEMASVFFGFIPMALHFIFWVLAGIVILPCVFVAGNLYPKWVEWGEDF</sequence>
<dbReference type="STRING" id="1802315.A3F51_01620"/>
<organism evidence="2 3">
    <name type="scientific">Candidatus Taylorbacteria bacterium RIFCSPHIGHO2_12_FULL_45_16</name>
    <dbReference type="NCBI Taxonomy" id="1802315"/>
    <lineage>
        <taxon>Bacteria</taxon>
        <taxon>Candidatus Tayloriibacteriota</taxon>
    </lineage>
</organism>
<gene>
    <name evidence="2" type="ORF">A3F51_01620</name>
</gene>
<dbReference type="AlphaFoldDB" id="A0A1G2MZQ7"/>
<dbReference type="Proteomes" id="UP000178089">
    <property type="component" value="Unassembled WGS sequence"/>
</dbReference>
<evidence type="ECO:0000313" key="2">
    <source>
        <dbReference type="EMBL" id="OHA29293.1"/>
    </source>
</evidence>
<accession>A0A1G2MZQ7</accession>
<name>A0A1G2MZQ7_9BACT</name>
<protein>
    <submittedName>
        <fullName evidence="2">Uncharacterized protein</fullName>
    </submittedName>
</protein>
<keyword evidence="1" id="KW-0812">Transmembrane</keyword>
<evidence type="ECO:0000256" key="1">
    <source>
        <dbReference type="SAM" id="Phobius"/>
    </source>
</evidence>
<feature type="transmembrane region" description="Helical" evidence="1">
    <location>
        <begin position="33"/>
        <end position="54"/>
    </location>
</feature>
<keyword evidence="1" id="KW-0472">Membrane</keyword>
<proteinExistence type="predicted"/>
<reference evidence="2 3" key="1">
    <citation type="journal article" date="2016" name="Nat. Commun.">
        <title>Thousands of microbial genomes shed light on interconnected biogeochemical processes in an aquifer system.</title>
        <authorList>
            <person name="Anantharaman K."/>
            <person name="Brown C.T."/>
            <person name="Hug L.A."/>
            <person name="Sharon I."/>
            <person name="Castelle C.J."/>
            <person name="Probst A.J."/>
            <person name="Thomas B.C."/>
            <person name="Singh A."/>
            <person name="Wilkins M.J."/>
            <person name="Karaoz U."/>
            <person name="Brodie E.L."/>
            <person name="Williams K.H."/>
            <person name="Hubbard S.S."/>
            <person name="Banfield J.F."/>
        </authorList>
    </citation>
    <scope>NUCLEOTIDE SEQUENCE [LARGE SCALE GENOMIC DNA]</scope>
</reference>
<evidence type="ECO:0000313" key="3">
    <source>
        <dbReference type="Proteomes" id="UP000178089"/>
    </source>
</evidence>
<comment type="caution">
    <text evidence="2">The sequence shown here is derived from an EMBL/GenBank/DDBJ whole genome shotgun (WGS) entry which is preliminary data.</text>
</comment>
<dbReference type="EMBL" id="MHRT01000005">
    <property type="protein sequence ID" value="OHA29293.1"/>
    <property type="molecule type" value="Genomic_DNA"/>
</dbReference>